<reference evidence="2 3" key="1">
    <citation type="journal article" date="2019" name="Commun. Biol.">
        <title>The bagworm genome reveals a unique fibroin gene that provides high tensile strength.</title>
        <authorList>
            <person name="Kono N."/>
            <person name="Nakamura H."/>
            <person name="Ohtoshi R."/>
            <person name="Tomita M."/>
            <person name="Numata K."/>
            <person name="Arakawa K."/>
        </authorList>
    </citation>
    <scope>NUCLEOTIDE SEQUENCE [LARGE SCALE GENOMIC DNA]</scope>
</reference>
<evidence type="ECO:0000313" key="2">
    <source>
        <dbReference type="EMBL" id="GBP03024.1"/>
    </source>
</evidence>
<organism evidence="2 3">
    <name type="scientific">Eumeta variegata</name>
    <name type="common">Bagworm moth</name>
    <name type="synonym">Eumeta japonica</name>
    <dbReference type="NCBI Taxonomy" id="151549"/>
    <lineage>
        <taxon>Eukaryota</taxon>
        <taxon>Metazoa</taxon>
        <taxon>Ecdysozoa</taxon>
        <taxon>Arthropoda</taxon>
        <taxon>Hexapoda</taxon>
        <taxon>Insecta</taxon>
        <taxon>Pterygota</taxon>
        <taxon>Neoptera</taxon>
        <taxon>Endopterygota</taxon>
        <taxon>Lepidoptera</taxon>
        <taxon>Glossata</taxon>
        <taxon>Ditrysia</taxon>
        <taxon>Tineoidea</taxon>
        <taxon>Psychidae</taxon>
        <taxon>Oiketicinae</taxon>
        <taxon>Eumeta</taxon>
    </lineage>
</organism>
<feature type="non-terminal residue" evidence="2">
    <location>
        <position position="1"/>
    </location>
</feature>
<comment type="caution">
    <text evidence="2">The sequence shown here is derived from an EMBL/GenBank/DDBJ whole genome shotgun (WGS) entry which is preliminary data.</text>
</comment>
<evidence type="ECO:0000313" key="3">
    <source>
        <dbReference type="Proteomes" id="UP000299102"/>
    </source>
</evidence>
<dbReference type="AlphaFoldDB" id="A0A4C1SM23"/>
<feature type="non-terminal residue" evidence="2">
    <location>
        <position position="37"/>
    </location>
</feature>
<protein>
    <submittedName>
        <fullName evidence="2">Uncharacterized protein</fullName>
    </submittedName>
</protein>
<keyword evidence="3" id="KW-1185">Reference proteome</keyword>
<feature type="compositionally biased region" description="Basic and acidic residues" evidence="1">
    <location>
        <begin position="1"/>
        <end position="11"/>
    </location>
</feature>
<gene>
    <name evidence="2" type="ORF">EVAR_102400_1</name>
</gene>
<feature type="region of interest" description="Disordered" evidence="1">
    <location>
        <begin position="1"/>
        <end position="37"/>
    </location>
</feature>
<evidence type="ECO:0000256" key="1">
    <source>
        <dbReference type="SAM" id="MobiDB-lite"/>
    </source>
</evidence>
<sequence>GFKERRLRASAEARPTSRAGHPHHLLRKDSQLGECSM</sequence>
<accession>A0A4C1SM23</accession>
<dbReference type="EMBL" id="BGZK01003615">
    <property type="protein sequence ID" value="GBP03024.1"/>
    <property type="molecule type" value="Genomic_DNA"/>
</dbReference>
<dbReference type="Proteomes" id="UP000299102">
    <property type="component" value="Unassembled WGS sequence"/>
</dbReference>
<proteinExistence type="predicted"/>
<name>A0A4C1SM23_EUMVA</name>